<feature type="transmembrane region" description="Helical" evidence="1">
    <location>
        <begin position="85"/>
        <end position="103"/>
    </location>
</feature>
<reference evidence="2 3" key="1">
    <citation type="submission" date="2018-01" db="EMBL/GenBank/DDBJ databases">
        <authorList>
            <person name="Gaut B.S."/>
            <person name="Morton B.R."/>
            <person name="Clegg M.T."/>
            <person name="Duvall M.R."/>
        </authorList>
    </citation>
    <scope>NUCLEOTIDE SEQUENCE [LARGE SCALE GENOMIC DNA]</scope>
    <source>
        <strain evidence="2 3">HR-AV</strain>
    </source>
</reference>
<dbReference type="RefSeq" id="WP_103789461.1">
    <property type="nucleotide sequence ID" value="NZ_PQVF01000008.1"/>
</dbReference>
<proteinExistence type="predicted"/>
<dbReference type="InterPro" id="IPR007263">
    <property type="entry name" value="DCC1-like"/>
</dbReference>
<protein>
    <submittedName>
        <fullName evidence="2">Thiol-disulfide oxidoreductase</fullName>
    </submittedName>
</protein>
<dbReference type="PANTHER" id="PTHR33639">
    <property type="entry name" value="THIOL-DISULFIDE OXIDOREDUCTASE DCC"/>
    <property type="match status" value="1"/>
</dbReference>
<accession>A0A2S5A068</accession>
<dbReference type="EMBL" id="PQVF01000008">
    <property type="protein sequence ID" value="POY35998.1"/>
    <property type="molecule type" value="Genomic_DNA"/>
</dbReference>
<dbReference type="AlphaFoldDB" id="A0A2S5A068"/>
<name>A0A2S5A068_9SPHI</name>
<sequence length="134" mass="15474">MANKDLIVLFDGVCNLCNTTVQFIIKNDPKGKFKFAALQSAAGQEFLEKFNLQKQYLNTFILIENNTPRLKSTGVCYVVKNLNGLFPLLFICILIPTFIRDWIYDLIAKNRYKWFGKQESCLIPSPELLSRFLN</sequence>
<dbReference type="InterPro" id="IPR052927">
    <property type="entry name" value="DCC_oxidoreductase"/>
</dbReference>
<keyword evidence="1" id="KW-0472">Membrane</keyword>
<keyword evidence="3" id="KW-1185">Reference proteome</keyword>
<dbReference type="OrthoDB" id="9785438at2"/>
<keyword evidence="1" id="KW-1133">Transmembrane helix</keyword>
<dbReference type="Pfam" id="PF04134">
    <property type="entry name" value="DCC1-like"/>
    <property type="match status" value="1"/>
</dbReference>
<keyword evidence="1" id="KW-0812">Transmembrane</keyword>
<evidence type="ECO:0000313" key="2">
    <source>
        <dbReference type="EMBL" id="POY35998.1"/>
    </source>
</evidence>
<evidence type="ECO:0000313" key="3">
    <source>
        <dbReference type="Proteomes" id="UP000236893"/>
    </source>
</evidence>
<evidence type="ECO:0000256" key="1">
    <source>
        <dbReference type="SAM" id="Phobius"/>
    </source>
</evidence>
<dbReference type="PANTHER" id="PTHR33639:SF2">
    <property type="entry name" value="DUF393 DOMAIN-CONTAINING PROTEIN"/>
    <property type="match status" value="1"/>
</dbReference>
<comment type="caution">
    <text evidence="2">The sequence shown here is derived from an EMBL/GenBank/DDBJ whole genome shotgun (WGS) entry which is preliminary data.</text>
</comment>
<dbReference type="Proteomes" id="UP000236893">
    <property type="component" value="Unassembled WGS sequence"/>
</dbReference>
<organism evidence="2 3">
    <name type="scientific">Solitalea longa</name>
    <dbReference type="NCBI Taxonomy" id="2079460"/>
    <lineage>
        <taxon>Bacteria</taxon>
        <taxon>Pseudomonadati</taxon>
        <taxon>Bacteroidota</taxon>
        <taxon>Sphingobacteriia</taxon>
        <taxon>Sphingobacteriales</taxon>
        <taxon>Sphingobacteriaceae</taxon>
        <taxon>Solitalea</taxon>
    </lineage>
</organism>
<dbReference type="GO" id="GO:0015035">
    <property type="term" value="F:protein-disulfide reductase activity"/>
    <property type="evidence" value="ECO:0007669"/>
    <property type="project" value="InterPro"/>
</dbReference>
<gene>
    <name evidence="2" type="ORF">C3K47_12400</name>
</gene>